<dbReference type="EC" id="3.1.4.11" evidence="2 7"/>
<evidence type="ECO:0000259" key="10">
    <source>
        <dbReference type="PROSITE" id="PS50008"/>
    </source>
</evidence>
<dbReference type="GO" id="GO:0048015">
    <property type="term" value="P:phosphatidylinositol-mediated signaling"/>
    <property type="evidence" value="ECO:0007669"/>
    <property type="project" value="TreeGrafter"/>
</dbReference>
<name>A0A9Q0NA90_9DIPT</name>
<feature type="domain" description="PI-PLC Y-box" evidence="10">
    <location>
        <begin position="578"/>
        <end position="694"/>
    </location>
</feature>
<dbReference type="CDD" id="cd13361">
    <property type="entry name" value="PH_PLC_beta"/>
    <property type="match status" value="1"/>
</dbReference>
<sequence length="862" mass="96885">MSGGSFVQLGMVEVPKSLQDGEKFVKWDEDSGSGTPVTMRIDPKGFYLCWVDQNNEMDLLDIATIRDVRTGQYAKKPRDSKLRQIVTLGSQDTLEEKTVTVCFGSDFVNVTFINFCATRKEIAQNWTDELMRLAYSSTQLNGSATLFLQKAHTKLCLQIDKSGKIPVKNIIKQFASNKDDRRRVEKALDVSGLPSGKGDAIPIAKFQFEEFFNLYKNLTQRTELEKIFEELVGTSKRRLMSTAQLVDFLNKTQRDPRLNEILYPYANPARAKELISQYEPNKFNAQKGQLSLDGFMRYLMSEDNPVMAPSKLDLCDDMEQPLSHYFINSSHNTYLTGHQLTGKSSVEIYRQSLLAGCRCVELDFWNGKTDEPIVVHGYTIVPGIIAKDVLEAIAESAFKTSDFPVILSFENHCNPRQQAKIANYCRDIFGDMLLDKPIESHPLLPNVDLPPPSLLKRKIIIKNKKKHHHHHHHHKQSGSSTPNNSTLNNSSISAVNTSQISTTEEDGGATVPTGNGDVIHHAPPLQQIRQSSKESTGSSDTDSSSDDESTVVAPVPTPGVIQPDKVAQTKETEAGAEISALVNYVQPVHFSSFENSEKKNRCYEMSSFDEKQATTLLKERPIEFVNYNKHQLSRVYPAGTRFDSSNFMPQLFWNAGCQLVALNYQTLDLAMQLNLGIFEYNQRCGFLLKPEFMRRKDRRLDPFAESMVDGIIAGTVSITVLSGQFLTDKKVGTYVEVDMFGLPADTVRKKFRTKCVRDNGINPIYDDEPFVFKKVVLPELACIRIAAYEEGGKLIGHRVLPMIGLCPGYRHDYVPEGFSDFAEALANPIKYQSELEKRAEQLAVLMEETAPAEDDGTNSFFF</sequence>
<dbReference type="SMART" id="SM00148">
    <property type="entry name" value="PLCXc"/>
    <property type="match status" value="1"/>
</dbReference>
<dbReference type="InterPro" id="IPR011992">
    <property type="entry name" value="EF-hand-dom_pair"/>
</dbReference>
<feature type="region of interest" description="Disordered" evidence="8">
    <location>
        <begin position="463"/>
        <end position="572"/>
    </location>
</feature>
<reference evidence="11" key="1">
    <citation type="submission" date="2022-07" db="EMBL/GenBank/DDBJ databases">
        <authorList>
            <person name="Trinca V."/>
            <person name="Uliana J.V.C."/>
            <person name="Torres T.T."/>
            <person name="Ward R.J."/>
            <person name="Monesi N."/>
        </authorList>
    </citation>
    <scope>NUCLEOTIDE SEQUENCE</scope>
    <source>
        <strain evidence="11">HSMRA1968</strain>
        <tissue evidence="11">Whole embryos</tissue>
    </source>
</reference>
<gene>
    <name evidence="11" type="primary">Plc21C_0</name>
    <name evidence="11" type="ORF">Bhyg_01115</name>
</gene>
<proteinExistence type="predicted"/>
<dbReference type="CDD" id="cd08591">
    <property type="entry name" value="PI-PLCc_beta"/>
    <property type="match status" value="1"/>
</dbReference>
<keyword evidence="5 7" id="KW-0443">Lipid metabolism</keyword>
<dbReference type="PROSITE" id="PS50004">
    <property type="entry name" value="C2"/>
    <property type="match status" value="1"/>
</dbReference>
<dbReference type="SUPFAM" id="SSF49562">
    <property type="entry name" value="C2 domain (Calcium/lipid-binding domain, CaLB)"/>
    <property type="match status" value="1"/>
</dbReference>
<dbReference type="PROSITE" id="PS50008">
    <property type="entry name" value="PIPLC_Y_DOMAIN"/>
    <property type="match status" value="1"/>
</dbReference>
<dbReference type="PANTHER" id="PTHR10336:SF149">
    <property type="entry name" value="1-PHOSPHATIDYLINOSITOL 4,5-BISPHOSPHATE PHOSPHODIESTERASE CLASSES I AND II"/>
    <property type="match status" value="1"/>
</dbReference>
<dbReference type="InterPro" id="IPR000008">
    <property type="entry name" value="C2_dom"/>
</dbReference>
<dbReference type="InterPro" id="IPR017946">
    <property type="entry name" value="PLC-like_Pdiesterase_TIM-brl"/>
</dbReference>
<dbReference type="Gene3D" id="2.60.40.150">
    <property type="entry name" value="C2 domain"/>
    <property type="match status" value="1"/>
</dbReference>
<evidence type="ECO:0000256" key="8">
    <source>
        <dbReference type="SAM" id="MobiDB-lite"/>
    </source>
</evidence>
<evidence type="ECO:0000256" key="2">
    <source>
        <dbReference type="ARBA" id="ARBA00012368"/>
    </source>
</evidence>
<feature type="compositionally biased region" description="Low complexity" evidence="8">
    <location>
        <begin position="477"/>
        <end position="493"/>
    </location>
</feature>
<organism evidence="11 12">
    <name type="scientific">Pseudolycoriella hygida</name>
    <dbReference type="NCBI Taxonomy" id="35572"/>
    <lineage>
        <taxon>Eukaryota</taxon>
        <taxon>Metazoa</taxon>
        <taxon>Ecdysozoa</taxon>
        <taxon>Arthropoda</taxon>
        <taxon>Hexapoda</taxon>
        <taxon>Insecta</taxon>
        <taxon>Pterygota</taxon>
        <taxon>Neoptera</taxon>
        <taxon>Endopterygota</taxon>
        <taxon>Diptera</taxon>
        <taxon>Nematocera</taxon>
        <taxon>Sciaroidea</taxon>
        <taxon>Sciaridae</taxon>
        <taxon>Pseudolycoriella</taxon>
    </lineage>
</organism>
<dbReference type="EMBL" id="WJQU01000001">
    <property type="protein sequence ID" value="KAJ6645906.1"/>
    <property type="molecule type" value="Genomic_DNA"/>
</dbReference>
<evidence type="ECO:0000259" key="9">
    <source>
        <dbReference type="PROSITE" id="PS50004"/>
    </source>
</evidence>
<keyword evidence="3 7" id="KW-0378">Hydrolase</keyword>
<dbReference type="Pfam" id="PF17787">
    <property type="entry name" value="PH_14"/>
    <property type="match status" value="1"/>
</dbReference>
<dbReference type="CDD" id="cd00275">
    <property type="entry name" value="C2_PLC_like"/>
    <property type="match status" value="1"/>
</dbReference>
<keyword evidence="6" id="KW-0807">Transducer</keyword>
<feature type="non-terminal residue" evidence="11">
    <location>
        <position position="862"/>
    </location>
</feature>
<keyword evidence="4 7" id="KW-0442">Lipid degradation</keyword>
<dbReference type="GO" id="GO:0051209">
    <property type="term" value="P:release of sequestered calcium ion into cytosol"/>
    <property type="evidence" value="ECO:0007669"/>
    <property type="project" value="TreeGrafter"/>
</dbReference>
<dbReference type="GO" id="GO:0016042">
    <property type="term" value="P:lipid catabolic process"/>
    <property type="evidence" value="ECO:0007669"/>
    <property type="project" value="UniProtKB-KW"/>
</dbReference>
<dbReference type="SUPFAM" id="SSF51695">
    <property type="entry name" value="PLC-like phosphodiesterases"/>
    <property type="match status" value="1"/>
</dbReference>
<dbReference type="AlphaFoldDB" id="A0A9Q0NA90"/>
<comment type="caution">
    <text evidence="11">The sequence shown here is derived from an EMBL/GenBank/DDBJ whole genome shotgun (WGS) entry which is preliminary data.</text>
</comment>
<dbReference type="InterPro" id="IPR001711">
    <property type="entry name" value="PLipase_C_Pinositol-sp_Y"/>
</dbReference>
<dbReference type="InterPro" id="IPR053945">
    <property type="entry name" value="PLCB1-4-like_EFh"/>
</dbReference>
<evidence type="ECO:0000313" key="11">
    <source>
        <dbReference type="EMBL" id="KAJ6645906.1"/>
    </source>
</evidence>
<dbReference type="OrthoDB" id="269822at2759"/>
<feature type="compositionally biased region" description="Basic residues" evidence="8">
    <location>
        <begin position="463"/>
        <end position="476"/>
    </location>
</feature>
<dbReference type="SUPFAM" id="SSF47473">
    <property type="entry name" value="EF-hand"/>
    <property type="match status" value="1"/>
</dbReference>
<dbReference type="InterPro" id="IPR000909">
    <property type="entry name" value="PLipase_C_PInositol-sp_X_dom"/>
</dbReference>
<dbReference type="PROSITE" id="PS50007">
    <property type="entry name" value="PIPLC_X_DOMAIN"/>
    <property type="match status" value="1"/>
</dbReference>
<evidence type="ECO:0000256" key="3">
    <source>
        <dbReference type="ARBA" id="ARBA00022801"/>
    </source>
</evidence>
<dbReference type="InterPro" id="IPR035892">
    <property type="entry name" value="C2_domain_sf"/>
</dbReference>
<dbReference type="FunFam" id="1.10.238.10:FF:000024">
    <property type="entry name" value="1-phosphatidylinositol 4,5-bisphosphate phosphodiesterase"/>
    <property type="match status" value="1"/>
</dbReference>
<accession>A0A9Q0NA90</accession>
<evidence type="ECO:0000256" key="6">
    <source>
        <dbReference type="ARBA" id="ARBA00023224"/>
    </source>
</evidence>
<dbReference type="Gene3D" id="3.20.20.190">
    <property type="entry name" value="Phosphatidylinositol (PI) phosphodiesterase"/>
    <property type="match status" value="1"/>
</dbReference>
<comment type="catalytic activity">
    <reaction evidence="1 7">
        <text>a 1,2-diacyl-sn-glycero-3-phospho-(1D-myo-inositol-4,5-bisphosphate) + H2O = 1D-myo-inositol 1,4,5-trisphosphate + a 1,2-diacyl-sn-glycerol + H(+)</text>
        <dbReference type="Rhea" id="RHEA:33179"/>
        <dbReference type="ChEBI" id="CHEBI:15377"/>
        <dbReference type="ChEBI" id="CHEBI:15378"/>
        <dbReference type="ChEBI" id="CHEBI:17815"/>
        <dbReference type="ChEBI" id="CHEBI:58456"/>
        <dbReference type="ChEBI" id="CHEBI:203600"/>
        <dbReference type="EC" id="3.1.4.11"/>
    </reaction>
</comment>
<dbReference type="SMART" id="SM00239">
    <property type="entry name" value="C2"/>
    <property type="match status" value="1"/>
</dbReference>
<dbReference type="GO" id="GO:0005737">
    <property type="term" value="C:cytoplasm"/>
    <property type="evidence" value="ECO:0007669"/>
    <property type="project" value="TreeGrafter"/>
</dbReference>
<dbReference type="PANTHER" id="PTHR10336">
    <property type="entry name" value="PHOSPHOINOSITIDE-SPECIFIC PHOSPHOLIPASE C FAMILY PROTEIN"/>
    <property type="match status" value="1"/>
</dbReference>
<dbReference type="Pfam" id="PF00388">
    <property type="entry name" value="PI-PLC-X"/>
    <property type="match status" value="1"/>
</dbReference>
<dbReference type="Pfam" id="PF00387">
    <property type="entry name" value="PI-PLC-Y"/>
    <property type="match status" value="1"/>
</dbReference>
<dbReference type="SUPFAM" id="SSF50729">
    <property type="entry name" value="PH domain-like"/>
    <property type="match status" value="1"/>
</dbReference>
<dbReference type="GO" id="GO:0046488">
    <property type="term" value="P:phosphatidylinositol metabolic process"/>
    <property type="evidence" value="ECO:0007669"/>
    <property type="project" value="TreeGrafter"/>
</dbReference>
<feature type="domain" description="C2" evidence="9">
    <location>
        <begin position="697"/>
        <end position="823"/>
    </location>
</feature>
<evidence type="ECO:0000256" key="5">
    <source>
        <dbReference type="ARBA" id="ARBA00023098"/>
    </source>
</evidence>
<evidence type="ECO:0000256" key="4">
    <source>
        <dbReference type="ARBA" id="ARBA00022963"/>
    </source>
</evidence>
<dbReference type="InterPro" id="IPR001192">
    <property type="entry name" value="PI-PLC_fam"/>
</dbReference>
<dbReference type="CDD" id="cd16213">
    <property type="entry name" value="EFh_PI-PLC21"/>
    <property type="match status" value="1"/>
</dbReference>
<dbReference type="Gene3D" id="1.10.238.10">
    <property type="entry name" value="EF-hand"/>
    <property type="match status" value="1"/>
</dbReference>
<feature type="compositionally biased region" description="Low complexity" evidence="8">
    <location>
        <begin position="533"/>
        <end position="542"/>
    </location>
</feature>
<dbReference type="FunFam" id="3.20.20.190:FF:000084">
    <property type="match status" value="1"/>
</dbReference>
<evidence type="ECO:0000313" key="12">
    <source>
        <dbReference type="Proteomes" id="UP001151699"/>
    </source>
</evidence>
<keyword evidence="12" id="KW-1185">Reference proteome</keyword>
<protein>
    <recommendedName>
        <fullName evidence="2 7">Phosphoinositide phospholipase C</fullName>
        <ecNumber evidence="2 7">3.1.4.11</ecNumber>
    </recommendedName>
</protein>
<dbReference type="GO" id="GO:0004435">
    <property type="term" value="F:phosphatidylinositol-4,5-bisphosphate phospholipase C activity"/>
    <property type="evidence" value="ECO:0007669"/>
    <property type="project" value="UniProtKB-EC"/>
</dbReference>
<dbReference type="Gene3D" id="2.30.29.240">
    <property type="match status" value="1"/>
</dbReference>
<dbReference type="Pfam" id="PF22631">
    <property type="entry name" value="PLCB1-4-like_EFh"/>
    <property type="match status" value="1"/>
</dbReference>
<dbReference type="InterPro" id="IPR037862">
    <property type="entry name" value="PLC-beta_PH"/>
</dbReference>
<dbReference type="FunFam" id="2.30.29.240:FF:000006">
    <property type="entry name" value="1-phosphatidylinositol 4,5-bisphosphate phosphodiesterase"/>
    <property type="match status" value="1"/>
</dbReference>
<dbReference type="SMART" id="SM00149">
    <property type="entry name" value="PLCYc"/>
    <property type="match status" value="1"/>
</dbReference>
<evidence type="ECO:0000256" key="1">
    <source>
        <dbReference type="ARBA" id="ARBA00001195"/>
    </source>
</evidence>
<dbReference type="PRINTS" id="PR00390">
    <property type="entry name" value="PHPHLIPASEC"/>
</dbReference>
<dbReference type="Proteomes" id="UP001151699">
    <property type="component" value="Chromosome A"/>
</dbReference>
<dbReference type="GO" id="GO:0007186">
    <property type="term" value="P:G protein-coupled receptor signaling pathway"/>
    <property type="evidence" value="ECO:0007669"/>
    <property type="project" value="TreeGrafter"/>
</dbReference>
<evidence type="ECO:0000256" key="7">
    <source>
        <dbReference type="RuleBase" id="RU361133"/>
    </source>
</evidence>